<organism evidence="2 3">
    <name type="scientific">Parachaetomium inaequale</name>
    <dbReference type="NCBI Taxonomy" id="2588326"/>
    <lineage>
        <taxon>Eukaryota</taxon>
        <taxon>Fungi</taxon>
        <taxon>Dikarya</taxon>
        <taxon>Ascomycota</taxon>
        <taxon>Pezizomycotina</taxon>
        <taxon>Sordariomycetes</taxon>
        <taxon>Sordariomycetidae</taxon>
        <taxon>Sordariales</taxon>
        <taxon>Chaetomiaceae</taxon>
        <taxon>Parachaetomium</taxon>
    </lineage>
</organism>
<reference evidence="3" key="1">
    <citation type="journal article" date="2023" name="Mol. Phylogenet. Evol.">
        <title>Genome-scale phylogeny and comparative genomics of the fungal order Sordariales.</title>
        <authorList>
            <person name="Hensen N."/>
            <person name="Bonometti L."/>
            <person name="Westerberg I."/>
            <person name="Brannstrom I.O."/>
            <person name="Guillou S."/>
            <person name="Cros-Aarteil S."/>
            <person name="Calhoun S."/>
            <person name="Haridas S."/>
            <person name="Kuo A."/>
            <person name="Mondo S."/>
            <person name="Pangilinan J."/>
            <person name="Riley R."/>
            <person name="LaButti K."/>
            <person name="Andreopoulos B."/>
            <person name="Lipzen A."/>
            <person name="Chen C."/>
            <person name="Yan M."/>
            <person name="Daum C."/>
            <person name="Ng V."/>
            <person name="Clum A."/>
            <person name="Steindorff A."/>
            <person name="Ohm R.A."/>
            <person name="Martin F."/>
            <person name="Silar P."/>
            <person name="Natvig D.O."/>
            <person name="Lalanne C."/>
            <person name="Gautier V."/>
            <person name="Ament-Velasquez S.L."/>
            <person name="Kruys A."/>
            <person name="Hutchinson M.I."/>
            <person name="Powell A.J."/>
            <person name="Barry K."/>
            <person name="Miller A.N."/>
            <person name="Grigoriev I.V."/>
            <person name="Debuchy R."/>
            <person name="Gladieux P."/>
            <person name="Hiltunen Thoren M."/>
            <person name="Johannesson H."/>
        </authorList>
    </citation>
    <scope>NUCLEOTIDE SEQUENCE [LARGE SCALE GENOMIC DNA]</scope>
    <source>
        <strain evidence="3">CBS 284.82</strain>
    </source>
</reference>
<evidence type="ECO:0000313" key="2">
    <source>
        <dbReference type="EMBL" id="KAK4038414.1"/>
    </source>
</evidence>
<keyword evidence="3" id="KW-1185">Reference proteome</keyword>
<feature type="compositionally biased region" description="Polar residues" evidence="1">
    <location>
        <begin position="57"/>
        <end position="72"/>
    </location>
</feature>
<dbReference type="Proteomes" id="UP001303115">
    <property type="component" value="Unassembled WGS sequence"/>
</dbReference>
<dbReference type="AlphaFoldDB" id="A0AAN6PGA1"/>
<evidence type="ECO:0000256" key="1">
    <source>
        <dbReference type="SAM" id="MobiDB-lite"/>
    </source>
</evidence>
<feature type="region of interest" description="Disordered" evidence="1">
    <location>
        <begin position="1"/>
        <end position="72"/>
    </location>
</feature>
<protein>
    <recommendedName>
        <fullName evidence="4">Prolyl 4-hydroxylase alpha subunit Fe(2+) 2OG dioxygenase domain-containing protein</fullName>
    </recommendedName>
</protein>
<sequence>MGKNGPNGTPGRLKRHRSRRIISDSTDEDPGRNTRHGIRGRRIISDTSVEEEPEQPVTESAGQNAGPSTASKTEITNTLSNIAKSLASIPTGEVACGTELVDMPLPSLELITGEVVRFPYDEPQMDLVKDIAKQVRDKRFGIHWDKIKRTPTWVVPGCGVDVQHPEWEKYLDSLARMAGKYLGFGNAKLTTKLQALHLWEEGSIWRDYHNELWDPTRVGNLLIILNKAYKGGEIAIGSGDKEMFFDPAAAMYDQFYIASHNRAKHETLPLTKGHRLGLAYDLRLATNKGKPASVHDLLEALNDAENDLFYNLACWAEELDTGARPHHPLLYVLAGTYGPRDIGVRHMTPEDRAKVLAVQALQREVYGEPARGKYKLEGYLVAVTATATNYGNGDVGRRVKYSIERATTLEGELRNEVKDVIVGERCVLQEGEFESGDAREVYGKTTTTRRTRTCLMLMLERQGE</sequence>
<dbReference type="EMBL" id="MU854430">
    <property type="protein sequence ID" value="KAK4038414.1"/>
    <property type="molecule type" value="Genomic_DNA"/>
</dbReference>
<evidence type="ECO:0008006" key="4">
    <source>
        <dbReference type="Google" id="ProtNLM"/>
    </source>
</evidence>
<accession>A0AAN6PGA1</accession>
<proteinExistence type="predicted"/>
<feature type="compositionally biased region" description="Basic residues" evidence="1">
    <location>
        <begin position="33"/>
        <end position="42"/>
    </location>
</feature>
<evidence type="ECO:0000313" key="3">
    <source>
        <dbReference type="Proteomes" id="UP001303115"/>
    </source>
</evidence>
<comment type="caution">
    <text evidence="2">The sequence shown here is derived from an EMBL/GenBank/DDBJ whole genome shotgun (WGS) entry which is preliminary data.</text>
</comment>
<gene>
    <name evidence="2" type="ORF">C8A01DRAFT_17491</name>
</gene>
<name>A0AAN6PGA1_9PEZI</name>